<feature type="binding site" evidence="4">
    <location>
        <position position="34"/>
    </location>
    <ligand>
        <name>nicotinamide</name>
        <dbReference type="ChEBI" id="CHEBI:17154"/>
    </ligand>
</feature>
<dbReference type="EC" id="2.3.1.286" evidence="4"/>
<comment type="caution">
    <text evidence="4">Lacks conserved residue(s) required for the propagation of feature annotation.</text>
</comment>
<evidence type="ECO:0000259" key="6">
    <source>
        <dbReference type="PROSITE" id="PS50305"/>
    </source>
</evidence>
<dbReference type="GO" id="GO:0017136">
    <property type="term" value="F:histone deacetylase activity, NAD-dependent"/>
    <property type="evidence" value="ECO:0007669"/>
    <property type="project" value="TreeGrafter"/>
</dbReference>
<comment type="subcellular location">
    <subcellularLocation>
        <location evidence="4">Cytoplasm</location>
    </subcellularLocation>
</comment>
<evidence type="ECO:0000256" key="3">
    <source>
        <dbReference type="ARBA" id="ARBA00023027"/>
    </source>
</evidence>
<dbReference type="PROSITE" id="PS50305">
    <property type="entry name" value="SIRTUIN"/>
    <property type="match status" value="1"/>
</dbReference>
<evidence type="ECO:0000256" key="5">
    <source>
        <dbReference type="PROSITE-ProRule" id="PRU00236"/>
    </source>
</evidence>
<sequence length="245" mass="27416">MDKIKQLRETIKNNNQIVFFGGAGVSTESGIPDFRSADGLYRQEYRYPPEQIISHSFFYSHPSEFYEFYRAKMIFPDAKPNKAHLALAKLEQEGKLLGVITQNIDGLHQMAGSKHVMELHGSVYRNYCQKCGKFYEVTAITQTRGVPKCSCGGTIKPDVVLYEESLDEATIYQSVQWLRQAEVLIIGGTSLAVYPAAGLINYYQGNHLILINKSPTPMDDRADLLIEGSIGEVLDQAVNIETIAD</sequence>
<accession>A0A926EMY2</accession>
<comment type="similarity">
    <text evidence="4">Belongs to the sirtuin family. Class U subfamily.</text>
</comment>
<feature type="binding site" evidence="4">
    <location>
        <position position="27"/>
    </location>
    <ligand>
        <name>NAD(+)</name>
        <dbReference type="ChEBI" id="CHEBI:57540"/>
    </ligand>
</feature>
<feature type="domain" description="Deacetylase sirtuin-type" evidence="6">
    <location>
        <begin position="1"/>
        <end position="245"/>
    </location>
</feature>
<feature type="binding site" evidence="4">
    <location>
        <position position="102"/>
    </location>
    <ligand>
        <name>NAD(+)</name>
        <dbReference type="ChEBI" id="CHEBI:57540"/>
    </ligand>
</feature>
<feature type="binding site" evidence="4">
    <location>
        <position position="104"/>
    </location>
    <ligand>
        <name>nicotinamide</name>
        <dbReference type="ChEBI" id="CHEBI:17154"/>
    </ligand>
</feature>
<dbReference type="NCBIfam" id="NF001753">
    <property type="entry name" value="PRK00481.1-3"/>
    <property type="match status" value="1"/>
</dbReference>
<organism evidence="7 8">
    <name type="scientific">Youxingia wuxianensis</name>
    <dbReference type="NCBI Taxonomy" id="2763678"/>
    <lineage>
        <taxon>Bacteria</taxon>
        <taxon>Bacillati</taxon>
        <taxon>Bacillota</taxon>
        <taxon>Clostridia</taxon>
        <taxon>Eubacteriales</taxon>
        <taxon>Oscillospiraceae</taxon>
        <taxon>Youxingia</taxon>
    </lineage>
</organism>
<dbReference type="Pfam" id="PF02146">
    <property type="entry name" value="SIR2"/>
    <property type="match status" value="1"/>
</dbReference>
<feature type="binding site" evidence="4">
    <location>
        <position position="230"/>
    </location>
    <ligand>
        <name>NAD(+)</name>
        <dbReference type="ChEBI" id="CHEBI:57540"/>
    </ligand>
</feature>
<evidence type="ECO:0000313" key="7">
    <source>
        <dbReference type="EMBL" id="MBC8586443.1"/>
    </source>
</evidence>
<dbReference type="Gene3D" id="3.40.50.1220">
    <property type="entry name" value="TPP-binding domain"/>
    <property type="match status" value="1"/>
</dbReference>
<keyword evidence="3 4" id="KW-0520">NAD</keyword>
<comment type="cofactor">
    <cofactor evidence="4">
        <name>Zn(2+)</name>
        <dbReference type="ChEBI" id="CHEBI:29105"/>
    </cofactor>
    <text evidence="4">Binds 1 zinc ion per subunit.</text>
</comment>
<feature type="active site" description="Proton acceptor" evidence="4 5">
    <location>
        <position position="120"/>
    </location>
</feature>
<comment type="function">
    <text evidence="4">NAD-dependent protein deacetylase which modulates the activities of several enzymes which are inactive in their acetylated form.</text>
</comment>
<feature type="binding site" evidence="4">
    <location>
        <position position="189"/>
    </location>
    <ligand>
        <name>NAD(+)</name>
        <dbReference type="ChEBI" id="CHEBI:57540"/>
    </ligand>
</feature>
<dbReference type="GO" id="GO:0005737">
    <property type="term" value="C:cytoplasm"/>
    <property type="evidence" value="ECO:0007669"/>
    <property type="project" value="UniProtKB-SubCell"/>
</dbReference>
<dbReference type="GO" id="GO:0008270">
    <property type="term" value="F:zinc ion binding"/>
    <property type="evidence" value="ECO:0007669"/>
    <property type="project" value="UniProtKB-UniRule"/>
</dbReference>
<feature type="binding site" evidence="4">
    <location>
        <position position="212"/>
    </location>
    <ligand>
        <name>NAD(+)</name>
        <dbReference type="ChEBI" id="CHEBI:57540"/>
    </ligand>
</feature>
<dbReference type="InterPro" id="IPR050134">
    <property type="entry name" value="NAD-dep_sirtuin_deacylases"/>
</dbReference>
<feature type="binding site" evidence="4">
    <location>
        <position position="105"/>
    </location>
    <ligand>
        <name>nicotinamide</name>
        <dbReference type="ChEBI" id="CHEBI:17154"/>
    </ligand>
</feature>
<dbReference type="Proteomes" id="UP000623678">
    <property type="component" value="Unassembled WGS sequence"/>
</dbReference>
<feature type="binding site" evidence="4">
    <location>
        <position position="190"/>
    </location>
    <ligand>
        <name>NAD(+)</name>
        <dbReference type="ChEBI" id="CHEBI:57540"/>
    </ligand>
</feature>
<evidence type="ECO:0000313" key="8">
    <source>
        <dbReference type="Proteomes" id="UP000623678"/>
    </source>
</evidence>
<feature type="binding site" evidence="4">
    <location>
        <position position="105"/>
    </location>
    <ligand>
        <name>NAD(+)</name>
        <dbReference type="ChEBI" id="CHEBI:57540"/>
    </ligand>
</feature>
<dbReference type="NCBIfam" id="NF001752">
    <property type="entry name" value="PRK00481.1-1"/>
    <property type="match status" value="1"/>
</dbReference>
<dbReference type="InterPro" id="IPR026591">
    <property type="entry name" value="Sirtuin_cat_small_dom_sf"/>
</dbReference>
<keyword evidence="8" id="KW-1185">Reference proteome</keyword>
<dbReference type="RefSeq" id="WP_262396162.1">
    <property type="nucleotide sequence ID" value="NZ_JACRTD010000011.1"/>
</dbReference>
<evidence type="ECO:0000256" key="2">
    <source>
        <dbReference type="ARBA" id="ARBA00022679"/>
    </source>
</evidence>
<dbReference type="HAMAP" id="MF_01968">
    <property type="entry name" value="Sirtuin_ClassU"/>
    <property type="match status" value="1"/>
</dbReference>
<feature type="binding site" evidence="4 5">
    <location>
        <position position="128"/>
    </location>
    <ligand>
        <name>Zn(2+)</name>
        <dbReference type="ChEBI" id="CHEBI:29105"/>
    </ligand>
</feature>
<dbReference type="PANTHER" id="PTHR11085:SF4">
    <property type="entry name" value="NAD-DEPENDENT PROTEIN DEACYLASE"/>
    <property type="match status" value="1"/>
</dbReference>
<feature type="binding site" evidence="4">
    <location>
        <position position="120"/>
    </location>
    <ligand>
        <name>NAD(+)</name>
        <dbReference type="ChEBI" id="CHEBI:57540"/>
    </ligand>
</feature>
<feature type="binding site" evidence="4 5">
    <location>
        <position position="149"/>
    </location>
    <ligand>
        <name>Zn(2+)</name>
        <dbReference type="ChEBI" id="CHEBI:29105"/>
    </ligand>
</feature>
<keyword evidence="1 4" id="KW-0963">Cytoplasm</keyword>
<dbReference type="GO" id="GO:0070403">
    <property type="term" value="F:NAD+ binding"/>
    <property type="evidence" value="ECO:0007669"/>
    <property type="project" value="UniProtKB-UniRule"/>
</dbReference>
<dbReference type="PANTHER" id="PTHR11085">
    <property type="entry name" value="NAD-DEPENDENT PROTEIN DEACYLASE SIRTUIN-5, MITOCHONDRIAL-RELATED"/>
    <property type="match status" value="1"/>
</dbReference>
<proteinExistence type="inferred from homology"/>
<evidence type="ECO:0000256" key="1">
    <source>
        <dbReference type="ARBA" id="ARBA00022490"/>
    </source>
</evidence>
<dbReference type="AlphaFoldDB" id="A0A926EMY2"/>
<feature type="binding site" evidence="4">
    <location>
        <position position="23"/>
    </location>
    <ligand>
        <name>NAD(+)</name>
        <dbReference type="ChEBI" id="CHEBI:57540"/>
    </ligand>
</feature>
<comment type="catalytic activity">
    <reaction evidence="4">
        <text>N(6)-acetyl-L-lysyl-[protein] + NAD(+) + H2O = 2''-O-acetyl-ADP-D-ribose + nicotinamide + L-lysyl-[protein]</text>
        <dbReference type="Rhea" id="RHEA:43636"/>
        <dbReference type="Rhea" id="RHEA-COMP:9752"/>
        <dbReference type="Rhea" id="RHEA-COMP:10731"/>
        <dbReference type="ChEBI" id="CHEBI:15377"/>
        <dbReference type="ChEBI" id="CHEBI:17154"/>
        <dbReference type="ChEBI" id="CHEBI:29969"/>
        <dbReference type="ChEBI" id="CHEBI:57540"/>
        <dbReference type="ChEBI" id="CHEBI:61930"/>
        <dbReference type="ChEBI" id="CHEBI:83767"/>
        <dbReference type="EC" id="2.3.1.286"/>
    </reaction>
</comment>
<dbReference type="EMBL" id="JACRTD010000011">
    <property type="protein sequence ID" value="MBC8586443.1"/>
    <property type="molecule type" value="Genomic_DNA"/>
</dbReference>
<protein>
    <recommendedName>
        <fullName evidence="4">NAD-dependent protein deacetylase</fullName>
        <ecNumber evidence="4">2.3.1.286</ecNumber>
    </recommendedName>
    <alternativeName>
        <fullName evidence="4">Regulatory protein SIR2 homolog</fullName>
    </alternativeName>
</protein>
<feature type="binding site" evidence="4 5">
    <location>
        <position position="131"/>
    </location>
    <ligand>
        <name>Zn(2+)</name>
        <dbReference type="ChEBI" id="CHEBI:29105"/>
    </ligand>
</feature>
<evidence type="ECO:0000256" key="4">
    <source>
        <dbReference type="HAMAP-Rule" id="MF_01968"/>
    </source>
</evidence>
<feature type="binding site" evidence="4">
    <location>
        <position position="34"/>
    </location>
    <ligand>
        <name>NAD(+)</name>
        <dbReference type="ChEBI" id="CHEBI:57540"/>
    </ligand>
</feature>
<feature type="binding site" evidence="4">
    <location>
        <position position="104"/>
    </location>
    <ligand>
        <name>NAD(+)</name>
        <dbReference type="ChEBI" id="CHEBI:57540"/>
    </ligand>
</feature>
<dbReference type="Gene3D" id="3.30.1600.10">
    <property type="entry name" value="SIR2/SIRT2 'Small Domain"/>
    <property type="match status" value="1"/>
</dbReference>
<feature type="binding site" evidence="4 5">
    <location>
        <position position="151"/>
    </location>
    <ligand>
        <name>Zn(2+)</name>
        <dbReference type="ChEBI" id="CHEBI:29105"/>
    </ligand>
</feature>
<keyword evidence="4 5" id="KW-0862">Zinc</keyword>
<comment type="caution">
    <text evidence="7">The sequence shown here is derived from an EMBL/GenBank/DDBJ whole genome shotgun (WGS) entry which is preliminary data.</text>
</comment>
<dbReference type="SUPFAM" id="SSF52467">
    <property type="entry name" value="DHS-like NAD/FAD-binding domain"/>
    <property type="match status" value="1"/>
</dbReference>
<gene>
    <name evidence="4" type="primary">cobB</name>
    <name evidence="7" type="ORF">H8705_12710</name>
</gene>
<reference evidence="7" key="1">
    <citation type="submission" date="2020-08" db="EMBL/GenBank/DDBJ databases">
        <title>Genome public.</title>
        <authorList>
            <person name="Liu C."/>
            <person name="Sun Q."/>
        </authorList>
    </citation>
    <scope>NUCLEOTIDE SEQUENCE</scope>
    <source>
        <strain evidence="7">NSJ-64</strain>
    </source>
</reference>
<keyword evidence="4 5" id="KW-0479">Metal-binding</keyword>
<name>A0A926EMY2_9FIRM</name>
<dbReference type="InterPro" id="IPR026590">
    <property type="entry name" value="Ssirtuin_cat_dom"/>
</dbReference>
<feature type="binding site" evidence="4">
    <location>
        <position position="35"/>
    </location>
    <ligand>
        <name>NAD(+)</name>
        <dbReference type="ChEBI" id="CHEBI:57540"/>
    </ligand>
</feature>
<dbReference type="InterPro" id="IPR029035">
    <property type="entry name" value="DHS-like_NAD/FAD-binding_dom"/>
</dbReference>
<dbReference type="InterPro" id="IPR003000">
    <property type="entry name" value="Sirtuin"/>
</dbReference>
<keyword evidence="2 4" id="KW-0808">Transferase</keyword>
<dbReference type="InterPro" id="IPR028628">
    <property type="entry name" value="Sirtuin_class_U"/>
</dbReference>